<protein>
    <submittedName>
        <fullName evidence="2">Uncharacterized protein</fullName>
    </submittedName>
</protein>
<reference evidence="3" key="1">
    <citation type="journal article" date="2016" name="G3 (Bethesda)">
        <title>First Draft Assembly and Annotation of the Genome of a California Endemic Oak Quercus lobata Nee (Fagaceae).</title>
        <authorList>
            <person name="Sork V.L."/>
            <person name="Fitz-Gibbon S.T."/>
            <person name="Puiu D."/>
            <person name="Crepeau M."/>
            <person name="Gugger P.F."/>
            <person name="Sherman R."/>
            <person name="Stevens K."/>
            <person name="Langley C.H."/>
            <person name="Pellegrini M."/>
            <person name="Salzberg S.L."/>
        </authorList>
    </citation>
    <scope>NUCLEOTIDE SEQUENCE [LARGE SCALE GENOMIC DNA]</scope>
    <source>
        <strain evidence="3">cv. SW786</strain>
    </source>
</reference>
<dbReference type="GO" id="GO:0003729">
    <property type="term" value="F:mRNA binding"/>
    <property type="evidence" value="ECO:0007669"/>
    <property type="project" value="TreeGrafter"/>
</dbReference>
<feature type="compositionally biased region" description="Polar residues" evidence="1">
    <location>
        <begin position="355"/>
        <end position="378"/>
    </location>
</feature>
<feature type="region of interest" description="Disordered" evidence="1">
    <location>
        <begin position="276"/>
        <end position="378"/>
    </location>
</feature>
<proteinExistence type="predicted"/>
<name>A0A7N2KVQ6_QUELO</name>
<reference evidence="2" key="2">
    <citation type="submission" date="2021-01" db="UniProtKB">
        <authorList>
            <consortium name="EnsemblPlants"/>
        </authorList>
    </citation>
    <scope>IDENTIFICATION</scope>
</reference>
<dbReference type="Gramene" id="QL02p036851:mrna">
    <property type="protein sequence ID" value="QL02p036851:mrna"/>
    <property type="gene ID" value="QL02p036851"/>
</dbReference>
<evidence type="ECO:0000313" key="2">
    <source>
        <dbReference type="EnsemblPlants" id="QL02p036851:mrna"/>
    </source>
</evidence>
<dbReference type="GO" id="GO:0031124">
    <property type="term" value="P:mRNA 3'-end processing"/>
    <property type="evidence" value="ECO:0007669"/>
    <property type="project" value="InterPro"/>
</dbReference>
<dbReference type="AlphaFoldDB" id="A0A7N2KVQ6"/>
<evidence type="ECO:0000313" key="3">
    <source>
        <dbReference type="Proteomes" id="UP000594261"/>
    </source>
</evidence>
<dbReference type="InterPro" id="IPR045243">
    <property type="entry name" value="Rna14-like"/>
</dbReference>
<dbReference type="InParanoid" id="A0A7N2KVQ6"/>
<evidence type="ECO:0000256" key="1">
    <source>
        <dbReference type="SAM" id="MobiDB-lite"/>
    </source>
</evidence>
<sequence length="378" mass="40545">MEEREAESDYFVGEACFVEEGELWIAGRKWEGPKGKGGGKEWKGRMAQDTCVYVKEEQEKENEIPNVELTIYRRSPWDNTTSNTAVGTVKYSAYVLYDDWTVKQCFEFCSVPARMAGIFRASAKSGAKDPPILFRPKCWTVPWLAKNINKKIEKSALPSGPGSVDKVSTGLMSNSNVSAKVVYPDISKMLIYDPRQKSGMEILPSTTASSNLSNPIVSIVGGGTTNAFDEILKATPPALVAFLASLPAVEGPAPDVDIVLSICLQSDIPAGYSGKSGASLAQLSGGPAPSLSDVSGSSKAHPILSGSSFKPTRDRQSGKRKDLDRQEDDETVTVQSQPLPRDVFRIRQIQKARAGTTSQTGSASYGSALSGDLSGSTG</sequence>
<accession>A0A7N2KVQ6</accession>
<dbReference type="EnsemblPlants" id="QL02p036851:mrna">
    <property type="protein sequence ID" value="QL02p036851:mrna"/>
    <property type="gene ID" value="QL02p036851"/>
</dbReference>
<organism evidence="2 3">
    <name type="scientific">Quercus lobata</name>
    <name type="common">Valley oak</name>
    <dbReference type="NCBI Taxonomy" id="97700"/>
    <lineage>
        <taxon>Eukaryota</taxon>
        <taxon>Viridiplantae</taxon>
        <taxon>Streptophyta</taxon>
        <taxon>Embryophyta</taxon>
        <taxon>Tracheophyta</taxon>
        <taxon>Spermatophyta</taxon>
        <taxon>Magnoliopsida</taxon>
        <taxon>eudicotyledons</taxon>
        <taxon>Gunneridae</taxon>
        <taxon>Pentapetalae</taxon>
        <taxon>rosids</taxon>
        <taxon>fabids</taxon>
        <taxon>Fagales</taxon>
        <taxon>Fagaceae</taxon>
        <taxon>Quercus</taxon>
    </lineage>
</organism>
<dbReference type="PANTHER" id="PTHR19980">
    <property type="entry name" value="RNA CLEAVAGE STIMULATION FACTOR"/>
    <property type="match status" value="1"/>
</dbReference>
<dbReference type="GO" id="GO:0005634">
    <property type="term" value="C:nucleus"/>
    <property type="evidence" value="ECO:0007669"/>
    <property type="project" value="TreeGrafter"/>
</dbReference>
<feature type="compositionally biased region" description="Basic and acidic residues" evidence="1">
    <location>
        <begin position="311"/>
        <end position="324"/>
    </location>
</feature>
<keyword evidence="3" id="KW-1185">Reference proteome</keyword>
<dbReference type="Proteomes" id="UP000594261">
    <property type="component" value="Chromosome 2"/>
</dbReference>
<dbReference type="PANTHER" id="PTHR19980:SF0">
    <property type="entry name" value="CLEAVAGE STIMULATION FACTOR SUBUNIT 3"/>
    <property type="match status" value="1"/>
</dbReference>